<evidence type="ECO:0000256" key="3">
    <source>
        <dbReference type="ARBA" id="ARBA00022475"/>
    </source>
</evidence>
<dbReference type="Gene3D" id="3.40.190.100">
    <property type="entry name" value="Glycine betaine-binding periplasmic protein, domain 2"/>
    <property type="match status" value="1"/>
</dbReference>
<keyword evidence="3" id="KW-1003">Cell membrane</keyword>
<dbReference type="RefSeq" id="WP_016195691.1">
    <property type="nucleotide sequence ID" value="NZ_AQPN01000086.1"/>
</dbReference>
<dbReference type="GO" id="GO:0015226">
    <property type="term" value="F:carnitine transmembrane transporter activity"/>
    <property type="evidence" value="ECO:0007669"/>
    <property type="project" value="TreeGrafter"/>
</dbReference>
<dbReference type="PROSITE" id="PS51257">
    <property type="entry name" value="PROKAR_LIPOPROTEIN"/>
    <property type="match status" value="1"/>
</dbReference>
<name>R9GRQ2_9SPHI</name>
<gene>
    <name evidence="6" type="ORF">ADIARSV_2460</name>
</gene>
<evidence type="ECO:0000256" key="1">
    <source>
        <dbReference type="ARBA" id="ARBA00004236"/>
    </source>
</evidence>
<accession>R9GRQ2</accession>
<dbReference type="PATRIC" id="fig|1150600.3.peg.2434"/>
<reference evidence="6 7" key="1">
    <citation type="journal article" date="2013" name="Genome Announc.">
        <title>Draft Genome Sequence of Arcticibacter svalbardensis Strain MN12-7T, a Member of the Family Sphingobacteriaceae Isolated from an Arctic Soil Sample.</title>
        <authorList>
            <person name="Shivaji S."/>
            <person name="Ara S."/>
            <person name="Prasad S."/>
            <person name="Manasa B.P."/>
            <person name="Begum Z."/>
            <person name="Singh A."/>
            <person name="Kumar Pinnaka A."/>
        </authorList>
    </citation>
    <scope>NUCLEOTIDE SEQUENCE [LARGE SCALE GENOMIC DNA]</scope>
    <source>
        <strain evidence="6 7">MN12-7</strain>
    </source>
</reference>
<dbReference type="GO" id="GO:0015871">
    <property type="term" value="P:choline transport"/>
    <property type="evidence" value="ECO:0007669"/>
    <property type="project" value="TreeGrafter"/>
</dbReference>
<protein>
    <submittedName>
        <fullName evidence="6">Glycine betaine ABC transport system, glycine betaine-binding protein OpuAC</fullName>
    </submittedName>
</protein>
<organism evidence="6 7">
    <name type="scientific">Arcticibacter svalbardensis MN12-7</name>
    <dbReference type="NCBI Taxonomy" id="1150600"/>
    <lineage>
        <taxon>Bacteria</taxon>
        <taxon>Pseudomonadati</taxon>
        <taxon>Bacteroidota</taxon>
        <taxon>Sphingobacteriia</taxon>
        <taxon>Sphingobacteriales</taxon>
        <taxon>Sphingobacteriaceae</taxon>
        <taxon>Arcticibacter</taxon>
    </lineage>
</organism>
<dbReference type="GO" id="GO:0043190">
    <property type="term" value="C:ATP-binding cassette (ABC) transporter complex"/>
    <property type="evidence" value="ECO:0007669"/>
    <property type="project" value="InterPro"/>
</dbReference>
<comment type="subcellular location">
    <subcellularLocation>
        <location evidence="1">Cell membrane</location>
    </subcellularLocation>
</comment>
<dbReference type="eggNOG" id="COG2113">
    <property type="taxonomic scope" value="Bacteria"/>
</dbReference>
<dbReference type="SUPFAM" id="SSF53850">
    <property type="entry name" value="Periplasmic binding protein-like II"/>
    <property type="match status" value="1"/>
</dbReference>
<evidence type="ECO:0000256" key="4">
    <source>
        <dbReference type="ARBA" id="ARBA00023136"/>
    </source>
</evidence>
<dbReference type="STRING" id="1150600.ADIARSV_2460"/>
<dbReference type="InterPro" id="IPR007210">
    <property type="entry name" value="ABC_Gly_betaine_transp_sub-bd"/>
</dbReference>
<keyword evidence="7" id="KW-1185">Reference proteome</keyword>
<dbReference type="GO" id="GO:0005275">
    <property type="term" value="F:amine transmembrane transporter activity"/>
    <property type="evidence" value="ECO:0007669"/>
    <property type="project" value="TreeGrafter"/>
</dbReference>
<sequence length="287" mass="31719">MMKRKISTFLLILSVVMIYSCEQKVNNKKVTIAYVNWAEGVAMTKLSQALLEKEGYTVELKNADVAPVFAAVAGGDADIFMDTWMPITHKEYMDKYGENLEVLGTNFQNARIGFVVPEYVNVNSIDELNANTALFKGKIVGIDAGAGIMSKAEMAIKDYDLKLELQSASEAAMLAVLKKSVDAKEPIIITGWSPHYIFSTYKLKFLNDPKAVFGSVETIQTIANKTFAASNPEVKAFFSNFQLNDVELGSLMAALENNDDEAEAVGNWMTTHNDFVVKMTTFLKTAE</sequence>
<dbReference type="CDD" id="cd13639">
    <property type="entry name" value="PBP2_OpuAC_like"/>
    <property type="match status" value="1"/>
</dbReference>
<feature type="domain" description="ABC-type glycine betaine transport system substrate-binding" evidence="5">
    <location>
        <begin position="28"/>
        <end position="270"/>
    </location>
</feature>
<proteinExistence type="predicted"/>
<evidence type="ECO:0000256" key="2">
    <source>
        <dbReference type="ARBA" id="ARBA00022448"/>
    </source>
</evidence>
<dbReference type="GO" id="GO:0031460">
    <property type="term" value="P:glycine betaine transport"/>
    <property type="evidence" value="ECO:0007669"/>
    <property type="project" value="TreeGrafter"/>
</dbReference>
<evidence type="ECO:0000313" key="7">
    <source>
        <dbReference type="Proteomes" id="UP000014174"/>
    </source>
</evidence>
<dbReference type="Pfam" id="PF04069">
    <property type="entry name" value="OpuAC"/>
    <property type="match status" value="1"/>
</dbReference>
<keyword evidence="2" id="KW-0813">Transport</keyword>
<dbReference type="Gene3D" id="3.10.105.10">
    <property type="entry name" value="Dipeptide-binding Protein, Domain 3"/>
    <property type="match status" value="2"/>
</dbReference>
<dbReference type="OrthoDB" id="9787902at2"/>
<dbReference type="PANTHER" id="PTHR47737:SF1">
    <property type="entry name" value="GLYCINE BETAINE_PROLINE BETAINE TRANSPORT SYSTEM PERMEASE PROTEIN PROW"/>
    <property type="match status" value="1"/>
</dbReference>
<comment type="caution">
    <text evidence="6">The sequence shown here is derived from an EMBL/GenBank/DDBJ whole genome shotgun (WGS) entry which is preliminary data.</text>
</comment>
<dbReference type="Proteomes" id="UP000014174">
    <property type="component" value="Unassembled WGS sequence"/>
</dbReference>
<evidence type="ECO:0000313" key="6">
    <source>
        <dbReference type="EMBL" id="EOR94378.1"/>
    </source>
</evidence>
<keyword evidence="4" id="KW-0472">Membrane</keyword>
<evidence type="ECO:0000259" key="5">
    <source>
        <dbReference type="Pfam" id="PF04069"/>
    </source>
</evidence>
<dbReference type="PANTHER" id="PTHR47737">
    <property type="entry name" value="GLYCINE BETAINE/PROLINE BETAINE TRANSPORT SYSTEM PERMEASE PROTEIN PROW"/>
    <property type="match status" value="1"/>
</dbReference>
<dbReference type="AlphaFoldDB" id="R9GRQ2"/>
<dbReference type="EMBL" id="AQPN01000086">
    <property type="protein sequence ID" value="EOR94378.1"/>
    <property type="molecule type" value="Genomic_DNA"/>
</dbReference>